<gene>
    <name evidence="4" type="ORF">RUM43_007573</name>
    <name evidence="3" type="ORF">RUM44_000780</name>
</gene>
<dbReference type="Proteomes" id="UP001372834">
    <property type="component" value="Unassembled WGS sequence"/>
</dbReference>
<evidence type="ECO:0000256" key="2">
    <source>
        <dbReference type="ARBA" id="ARBA00022737"/>
    </source>
</evidence>
<dbReference type="EMBL" id="JAWJWF010000003">
    <property type="protein sequence ID" value="KAK6635528.1"/>
    <property type="molecule type" value="Genomic_DNA"/>
</dbReference>
<keyword evidence="2" id="KW-0677">Repeat</keyword>
<accession>A0AAN8SA75</accession>
<dbReference type="AlphaFoldDB" id="A0AAN8SA75"/>
<evidence type="ECO:0000256" key="1">
    <source>
        <dbReference type="ARBA" id="ARBA00022614"/>
    </source>
</evidence>
<dbReference type="GO" id="GO:0007010">
    <property type="term" value="P:cytoskeleton organization"/>
    <property type="evidence" value="ECO:0007669"/>
    <property type="project" value="TreeGrafter"/>
</dbReference>
<evidence type="ECO:0000313" key="5">
    <source>
        <dbReference type="Proteomes" id="UP001359485"/>
    </source>
</evidence>
<protein>
    <submittedName>
        <fullName evidence="4">Uncharacterized protein</fullName>
    </submittedName>
</protein>
<organism evidence="4 6">
    <name type="scientific">Polyplax serrata</name>
    <name type="common">Common mouse louse</name>
    <dbReference type="NCBI Taxonomy" id="468196"/>
    <lineage>
        <taxon>Eukaryota</taxon>
        <taxon>Metazoa</taxon>
        <taxon>Ecdysozoa</taxon>
        <taxon>Arthropoda</taxon>
        <taxon>Hexapoda</taxon>
        <taxon>Insecta</taxon>
        <taxon>Pterygota</taxon>
        <taxon>Neoptera</taxon>
        <taxon>Paraneoptera</taxon>
        <taxon>Psocodea</taxon>
        <taxon>Troctomorpha</taxon>
        <taxon>Phthiraptera</taxon>
        <taxon>Anoplura</taxon>
        <taxon>Polyplacidae</taxon>
        <taxon>Polyplax</taxon>
    </lineage>
</organism>
<keyword evidence="1" id="KW-0433">Leucine-rich repeat</keyword>
<name>A0AAN8SA75_POLSC</name>
<dbReference type="Proteomes" id="UP001359485">
    <property type="component" value="Unassembled WGS sequence"/>
</dbReference>
<proteinExistence type="predicted"/>
<dbReference type="PANTHER" id="PTHR18849">
    <property type="entry name" value="LEUCINE RICH REPEAT PROTEIN"/>
    <property type="match status" value="1"/>
</dbReference>
<dbReference type="InterPro" id="IPR001611">
    <property type="entry name" value="Leu-rich_rpt"/>
</dbReference>
<comment type="caution">
    <text evidence="4">The sequence shown here is derived from an EMBL/GenBank/DDBJ whole genome shotgun (WGS) entry which is preliminary data.</text>
</comment>
<dbReference type="InterPro" id="IPR032675">
    <property type="entry name" value="LRR_dom_sf"/>
</dbReference>
<evidence type="ECO:0000313" key="6">
    <source>
        <dbReference type="Proteomes" id="UP001372834"/>
    </source>
</evidence>
<dbReference type="PROSITE" id="PS51450">
    <property type="entry name" value="LRR"/>
    <property type="match status" value="2"/>
</dbReference>
<dbReference type="EMBL" id="JAWJWE010000003">
    <property type="protein sequence ID" value="KAK6639301.1"/>
    <property type="molecule type" value="Genomic_DNA"/>
</dbReference>
<keyword evidence="5" id="KW-1185">Reference proteome</keyword>
<evidence type="ECO:0000313" key="4">
    <source>
        <dbReference type="EMBL" id="KAK6639301.1"/>
    </source>
</evidence>
<dbReference type="Gene3D" id="3.80.10.10">
    <property type="entry name" value="Ribonuclease Inhibitor"/>
    <property type="match status" value="1"/>
</dbReference>
<dbReference type="Pfam" id="PF14580">
    <property type="entry name" value="LRR_9"/>
    <property type="match status" value="1"/>
</dbReference>
<sequence length="301" mass="34613">MKKLTEMIIKQRIRSCVTDIEKIEQINLTGRDLEDISILRRMKNVEILSLSFNKITSLVDFQFCENLRELYLRRNNIKDLSEIYYLKGLPNLKKLMLSENPCADDPMYRQTIITNLENLETLDEIPITLEERRIAVKTSEEFLRQLLGKKSREGSTVEIMKRTEAINDDEFNYPLITAVESKNRILKKNMKNTLIIESTANALGSRKSSKDVLRSELKKSLSKITDDKILTSKFYHNELCDNTVINPDAKPLFASQNPNIISAILSLVKELDYSSLLVVNSEVNSRLSNMEAAYSSTRIPL</sequence>
<dbReference type="PANTHER" id="PTHR18849:SF0">
    <property type="entry name" value="CILIA- AND FLAGELLA-ASSOCIATED PROTEIN 410-RELATED"/>
    <property type="match status" value="1"/>
</dbReference>
<dbReference type="SUPFAM" id="SSF52058">
    <property type="entry name" value="L domain-like"/>
    <property type="match status" value="1"/>
</dbReference>
<evidence type="ECO:0000313" key="3">
    <source>
        <dbReference type="EMBL" id="KAK6635528.1"/>
    </source>
</evidence>
<reference evidence="4 6" key="1">
    <citation type="submission" date="2023-10" db="EMBL/GenBank/DDBJ databases">
        <title>Genomes of two closely related lineages of the louse Polyplax serrata with different host specificities.</title>
        <authorList>
            <person name="Martinu J."/>
            <person name="Tarabai H."/>
            <person name="Stefka J."/>
            <person name="Hypsa V."/>
        </authorList>
    </citation>
    <scope>NUCLEOTIDE SEQUENCE [LARGE SCALE GENOMIC DNA]</scope>
    <source>
        <strain evidence="3">98ZLc_SE</strain>
        <strain evidence="4">HR10_N</strain>
    </source>
</reference>